<organism evidence="2 3">
    <name type="scientific">Plectosphaerella plurivora</name>
    <dbReference type="NCBI Taxonomy" id="936078"/>
    <lineage>
        <taxon>Eukaryota</taxon>
        <taxon>Fungi</taxon>
        <taxon>Dikarya</taxon>
        <taxon>Ascomycota</taxon>
        <taxon>Pezizomycotina</taxon>
        <taxon>Sordariomycetes</taxon>
        <taxon>Hypocreomycetidae</taxon>
        <taxon>Glomerellales</taxon>
        <taxon>Plectosphaerellaceae</taxon>
        <taxon>Plectosphaerella</taxon>
    </lineage>
</organism>
<sequence>MPRRPYTSEKTLPGTGLPPSPGYFARQRRLRKASEMTPGCADEGDEASEQSRSTRRTRRKVYHMTNNPKNRQTPCIEEPEPYPEGDEQLTNEQPTDDEQLEEVEDSEEVDQPEDIEQHEDFASSEDFEPLELEDFEQLEDVEQPEDFEQPMAVKYLEEVEPVITFLPPPPTPASQVAEFPKDRPINITANLPEPAPRQKRKYIKKPKHTHTLPDWFLQANPAEQFRMTGIMMQHAYRAQLAHADEAAATAIRAAKTYKGIERSLNALMEPGKLGVLPMPFEMLERRFRNTWRMEAGKAKEAVERGQVVIKPVVHETSPDGWVPKRRKGWVDEEVHGRLMREVLGEGTG</sequence>
<keyword evidence="3" id="KW-1185">Reference proteome</keyword>
<comment type="caution">
    <text evidence="2">The sequence shown here is derived from an EMBL/GenBank/DDBJ whole genome shotgun (WGS) entry which is preliminary data.</text>
</comment>
<name>A0A9P8V9H5_9PEZI</name>
<dbReference type="EMBL" id="JAGSXJ010000016">
    <property type="protein sequence ID" value="KAH6684893.1"/>
    <property type="molecule type" value="Genomic_DNA"/>
</dbReference>
<reference evidence="2" key="1">
    <citation type="journal article" date="2021" name="Nat. Commun.">
        <title>Genetic determinants of endophytism in the Arabidopsis root mycobiome.</title>
        <authorList>
            <person name="Mesny F."/>
            <person name="Miyauchi S."/>
            <person name="Thiergart T."/>
            <person name="Pickel B."/>
            <person name="Atanasova L."/>
            <person name="Karlsson M."/>
            <person name="Huettel B."/>
            <person name="Barry K.W."/>
            <person name="Haridas S."/>
            <person name="Chen C."/>
            <person name="Bauer D."/>
            <person name="Andreopoulos W."/>
            <person name="Pangilinan J."/>
            <person name="LaButti K."/>
            <person name="Riley R."/>
            <person name="Lipzen A."/>
            <person name="Clum A."/>
            <person name="Drula E."/>
            <person name="Henrissat B."/>
            <person name="Kohler A."/>
            <person name="Grigoriev I.V."/>
            <person name="Martin F.M."/>
            <person name="Hacquard S."/>
        </authorList>
    </citation>
    <scope>NUCLEOTIDE SEQUENCE</scope>
    <source>
        <strain evidence="2">MPI-SDFR-AT-0117</strain>
    </source>
</reference>
<proteinExistence type="predicted"/>
<evidence type="ECO:0000256" key="1">
    <source>
        <dbReference type="SAM" id="MobiDB-lite"/>
    </source>
</evidence>
<feature type="region of interest" description="Disordered" evidence="1">
    <location>
        <begin position="1"/>
        <end position="129"/>
    </location>
</feature>
<evidence type="ECO:0000313" key="2">
    <source>
        <dbReference type="EMBL" id="KAH6684893.1"/>
    </source>
</evidence>
<dbReference type="AlphaFoldDB" id="A0A9P8V9H5"/>
<feature type="compositionally biased region" description="Polar residues" evidence="1">
    <location>
        <begin position="64"/>
        <end position="73"/>
    </location>
</feature>
<protein>
    <submittedName>
        <fullName evidence="2">Uncharacterized protein</fullName>
    </submittedName>
</protein>
<evidence type="ECO:0000313" key="3">
    <source>
        <dbReference type="Proteomes" id="UP000770015"/>
    </source>
</evidence>
<accession>A0A9P8V9H5</accession>
<gene>
    <name evidence="2" type="ORF">F5X68DRAFT_192056</name>
</gene>
<feature type="compositionally biased region" description="Acidic residues" evidence="1">
    <location>
        <begin position="77"/>
        <end position="129"/>
    </location>
</feature>
<dbReference type="Proteomes" id="UP000770015">
    <property type="component" value="Unassembled WGS sequence"/>
</dbReference>
<feature type="compositionally biased region" description="Basic residues" evidence="1">
    <location>
        <begin position="53"/>
        <end position="62"/>
    </location>
</feature>